<gene>
    <name evidence="1" type="ORF">DT376_06590</name>
</gene>
<reference evidence="1 2" key="1">
    <citation type="submission" date="2018-07" db="EMBL/GenBank/DDBJ databases">
        <title>Mechanisms of high-level aminoglycoside resistance among Gram-negative pathogens in Brazil.</title>
        <authorList>
            <person name="Ballaben A.S."/>
            <person name="Darini A.L.C."/>
            <person name="Doi Y."/>
        </authorList>
    </citation>
    <scope>NUCLEOTIDE SEQUENCE [LARGE SCALE GENOMIC DNA]</scope>
    <source>
        <strain evidence="1 2">B2-305</strain>
    </source>
</reference>
<protein>
    <submittedName>
        <fullName evidence="1">TetR/AcrR family transcriptional regulator</fullName>
    </submittedName>
</protein>
<proteinExistence type="predicted"/>
<organism evidence="1 2">
    <name type="scientific">Pseudomonas aeruginosa</name>
    <dbReference type="NCBI Taxonomy" id="287"/>
    <lineage>
        <taxon>Bacteria</taxon>
        <taxon>Pseudomonadati</taxon>
        <taxon>Pseudomonadota</taxon>
        <taxon>Gammaproteobacteria</taxon>
        <taxon>Pseudomonadales</taxon>
        <taxon>Pseudomonadaceae</taxon>
        <taxon>Pseudomonas</taxon>
    </lineage>
</organism>
<sequence>VDAALRIANAEHPPESLARACQALDVLLDGLLME</sequence>
<feature type="non-terminal residue" evidence="1">
    <location>
        <position position="1"/>
    </location>
</feature>
<comment type="caution">
    <text evidence="1">The sequence shown here is derived from an EMBL/GenBank/DDBJ whole genome shotgun (WGS) entry which is preliminary data.</text>
</comment>
<evidence type="ECO:0000313" key="1">
    <source>
        <dbReference type="EMBL" id="RCI75632.1"/>
    </source>
</evidence>
<name>A0A367MEP7_PSEAI</name>
<dbReference type="AlphaFoldDB" id="A0A367MEP7"/>
<dbReference type="EMBL" id="QORE01000142">
    <property type="protein sequence ID" value="RCI75632.1"/>
    <property type="molecule type" value="Genomic_DNA"/>
</dbReference>
<evidence type="ECO:0000313" key="2">
    <source>
        <dbReference type="Proteomes" id="UP000253594"/>
    </source>
</evidence>
<dbReference type="Proteomes" id="UP000253594">
    <property type="component" value="Unassembled WGS sequence"/>
</dbReference>
<accession>A0A367MEP7</accession>